<organism evidence="1 2">
    <name type="scientific">Gloeomargarita lithophora Alchichica-D10</name>
    <dbReference type="NCBI Taxonomy" id="1188229"/>
    <lineage>
        <taxon>Bacteria</taxon>
        <taxon>Bacillati</taxon>
        <taxon>Cyanobacteriota</taxon>
        <taxon>Cyanophyceae</taxon>
        <taxon>Gloeomargaritales</taxon>
        <taxon>Gloeomargaritaceae</taxon>
        <taxon>Gloeomargarita</taxon>
    </lineage>
</organism>
<dbReference type="KEGG" id="glt:GlitD10_0833"/>
<dbReference type="STRING" id="1188229.GlitD10_0833"/>
<protein>
    <submittedName>
        <fullName evidence="1">Uncharacterized protein</fullName>
    </submittedName>
</protein>
<proteinExistence type="predicted"/>
<gene>
    <name evidence="1" type="ORF">GlitD10_0833</name>
</gene>
<reference evidence="1 2" key="1">
    <citation type="submission" date="2016-10" db="EMBL/GenBank/DDBJ databases">
        <title>Description of Gloeomargarita lithophora gen. nov., sp. nov., a thylakoid-bearing basal-branching cyanobacterium with intracellular carbonates, and proposal for Gloeomargaritales ord. nov.</title>
        <authorList>
            <person name="Moreira D."/>
            <person name="Tavera R."/>
            <person name="Benzerara K."/>
            <person name="Skouri-Panet F."/>
            <person name="Couradeau E."/>
            <person name="Gerard E."/>
            <person name="Loussert C."/>
            <person name="Novelo E."/>
            <person name="Zivanovic Y."/>
            <person name="Lopez-Garcia P."/>
        </authorList>
    </citation>
    <scope>NUCLEOTIDE SEQUENCE [LARGE SCALE GENOMIC DNA]</scope>
    <source>
        <strain evidence="1 2">D10</strain>
    </source>
</reference>
<sequence>MLFSDVVESVKNLSLEEKQEIQLLLSQYLREEILKNFQSAKAEQERGELLFSSNVSQLRNMIEK</sequence>
<accession>A0A1J0AB58</accession>
<evidence type="ECO:0000313" key="2">
    <source>
        <dbReference type="Proteomes" id="UP000180235"/>
    </source>
</evidence>
<name>A0A1J0AB58_9CYAN</name>
<keyword evidence="2" id="KW-1185">Reference proteome</keyword>
<dbReference type="RefSeq" id="WP_071453783.1">
    <property type="nucleotide sequence ID" value="NZ_CP017675.1"/>
</dbReference>
<dbReference type="OrthoDB" id="465052at2"/>
<dbReference type="Proteomes" id="UP000180235">
    <property type="component" value="Chromosome"/>
</dbReference>
<dbReference type="EMBL" id="CP017675">
    <property type="protein sequence ID" value="APB33149.1"/>
    <property type="molecule type" value="Genomic_DNA"/>
</dbReference>
<evidence type="ECO:0000313" key="1">
    <source>
        <dbReference type="EMBL" id="APB33149.1"/>
    </source>
</evidence>
<dbReference type="AlphaFoldDB" id="A0A1J0AB58"/>